<dbReference type="InterPro" id="IPR016181">
    <property type="entry name" value="Acyl_CoA_acyltransferase"/>
</dbReference>
<dbReference type="InterPro" id="IPR050832">
    <property type="entry name" value="Bact_Acetyltransf"/>
</dbReference>
<dbReference type="PROSITE" id="PS51186">
    <property type="entry name" value="GNAT"/>
    <property type="match status" value="1"/>
</dbReference>
<keyword evidence="1 4" id="KW-0808">Transferase</keyword>
<evidence type="ECO:0000313" key="5">
    <source>
        <dbReference type="Proteomes" id="UP001596056"/>
    </source>
</evidence>
<keyword evidence="5" id="KW-1185">Reference proteome</keyword>
<feature type="domain" description="N-acetyltransferase" evidence="3">
    <location>
        <begin position="1"/>
        <end position="171"/>
    </location>
</feature>
<organism evidence="4 5">
    <name type="scientific">Rubellimicrobium aerolatum</name>
    <dbReference type="NCBI Taxonomy" id="490979"/>
    <lineage>
        <taxon>Bacteria</taxon>
        <taxon>Pseudomonadati</taxon>
        <taxon>Pseudomonadota</taxon>
        <taxon>Alphaproteobacteria</taxon>
        <taxon>Rhodobacterales</taxon>
        <taxon>Roseobacteraceae</taxon>
        <taxon>Rubellimicrobium</taxon>
    </lineage>
</organism>
<evidence type="ECO:0000259" key="3">
    <source>
        <dbReference type="PROSITE" id="PS51186"/>
    </source>
</evidence>
<dbReference type="RefSeq" id="WP_209840351.1">
    <property type="nucleotide sequence ID" value="NZ_JAGGJP010000007.1"/>
</dbReference>
<dbReference type="Proteomes" id="UP001596056">
    <property type="component" value="Unassembled WGS sequence"/>
</dbReference>
<keyword evidence="2 4" id="KW-0012">Acyltransferase</keyword>
<dbReference type="PANTHER" id="PTHR43877">
    <property type="entry name" value="AMINOALKYLPHOSPHONATE N-ACETYLTRANSFERASE-RELATED-RELATED"/>
    <property type="match status" value="1"/>
</dbReference>
<dbReference type="InterPro" id="IPR000182">
    <property type="entry name" value="GNAT_dom"/>
</dbReference>
<dbReference type="Pfam" id="PF00583">
    <property type="entry name" value="Acetyltransf_1"/>
    <property type="match status" value="1"/>
</dbReference>
<protein>
    <submittedName>
        <fullName evidence="4">GNAT family N-acetyltransferase</fullName>
        <ecNumber evidence="4">2.3.-.-</ecNumber>
    </submittedName>
</protein>
<evidence type="ECO:0000313" key="4">
    <source>
        <dbReference type="EMBL" id="MFC5566020.1"/>
    </source>
</evidence>
<dbReference type="CDD" id="cd04301">
    <property type="entry name" value="NAT_SF"/>
    <property type="match status" value="1"/>
</dbReference>
<reference evidence="5" key="1">
    <citation type="journal article" date="2019" name="Int. J. Syst. Evol. Microbiol.">
        <title>The Global Catalogue of Microorganisms (GCM) 10K type strain sequencing project: providing services to taxonomists for standard genome sequencing and annotation.</title>
        <authorList>
            <consortium name="The Broad Institute Genomics Platform"/>
            <consortium name="The Broad Institute Genome Sequencing Center for Infectious Disease"/>
            <person name="Wu L."/>
            <person name="Ma J."/>
        </authorList>
    </citation>
    <scope>NUCLEOTIDE SEQUENCE [LARGE SCALE GENOMIC DNA]</scope>
    <source>
        <strain evidence="5">KACC 11588</strain>
    </source>
</reference>
<dbReference type="PANTHER" id="PTHR43877:SF1">
    <property type="entry name" value="ACETYLTRANSFERASE"/>
    <property type="match status" value="1"/>
</dbReference>
<sequence>MIRAATADDARAISELAVATWRHAYAGLLPKKVLAGLSMERGTANWRAVIETPGGAAVAVALDGDAIAGFVCHGPQRDDGLRAAGHDGEVLALYVAPAIQGRGLGRRLMVRAARDLRDRGCRGLGLWTLRDNHPARAFYERLGGSPGIEKVGAVAGHPVTDVAYTWPTLDDIA</sequence>
<dbReference type="SUPFAM" id="SSF55729">
    <property type="entry name" value="Acyl-CoA N-acyltransferases (Nat)"/>
    <property type="match status" value="1"/>
</dbReference>
<dbReference type="EMBL" id="JBHSNA010000003">
    <property type="protein sequence ID" value="MFC5566020.1"/>
    <property type="molecule type" value="Genomic_DNA"/>
</dbReference>
<dbReference type="GO" id="GO:0016746">
    <property type="term" value="F:acyltransferase activity"/>
    <property type="evidence" value="ECO:0007669"/>
    <property type="project" value="UniProtKB-KW"/>
</dbReference>
<dbReference type="EC" id="2.3.-.-" evidence="4"/>
<proteinExistence type="predicted"/>
<dbReference type="Gene3D" id="3.40.630.30">
    <property type="match status" value="1"/>
</dbReference>
<accession>A0ABW0SAV6</accession>
<evidence type="ECO:0000256" key="2">
    <source>
        <dbReference type="ARBA" id="ARBA00023315"/>
    </source>
</evidence>
<evidence type="ECO:0000256" key="1">
    <source>
        <dbReference type="ARBA" id="ARBA00022679"/>
    </source>
</evidence>
<comment type="caution">
    <text evidence="4">The sequence shown here is derived from an EMBL/GenBank/DDBJ whole genome shotgun (WGS) entry which is preliminary data.</text>
</comment>
<name>A0ABW0SAV6_9RHOB</name>
<gene>
    <name evidence="4" type="ORF">ACFPOC_06245</name>
</gene>